<evidence type="ECO:0000313" key="3">
    <source>
        <dbReference type="EMBL" id="VFS94375.1"/>
    </source>
</evidence>
<sequence length="104" mass="11780">MSDRLLQVAMALEEVALNDSYFVENGLSPSVDFYTAVILKAMGLPSSMFVVMTAVGRTLGWVAHWNEMHESPLNIYRPRPDLHRRSRAGLRFTSRDKINACPVR</sequence>
<dbReference type="InterPro" id="IPR036969">
    <property type="entry name" value="Citrate_synthase_sf"/>
</dbReference>
<dbReference type="EMBL" id="CAADJE010000044">
    <property type="protein sequence ID" value="VFS94375.1"/>
    <property type="molecule type" value="Genomic_DNA"/>
</dbReference>
<dbReference type="GO" id="GO:0036440">
    <property type="term" value="F:citrate synthase activity"/>
    <property type="evidence" value="ECO:0007669"/>
    <property type="project" value="UniProtKB-EC"/>
</dbReference>
<dbReference type="Proteomes" id="UP000345637">
    <property type="component" value="Unassembled WGS sequence"/>
</dbReference>
<dbReference type="InterPro" id="IPR016143">
    <property type="entry name" value="Citrate_synth-like_sm_a-sub"/>
</dbReference>
<dbReference type="AlphaFoldDB" id="A0A485DCJ2"/>
<evidence type="ECO:0000313" key="4">
    <source>
        <dbReference type="Proteomes" id="UP000345637"/>
    </source>
</evidence>
<dbReference type="Gene3D" id="1.10.230.10">
    <property type="entry name" value="Cytochrome P450-Terp, domain 2"/>
    <property type="match status" value="1"/>
</dbReference>
<dbReference type="PANTHER" id="PTHR42871">
    <property type="entry name" value="CITRATE SYNTHASE"/>
    <property type="match status" value="1"/>
</dbReference>
<keyword evidence="3" id="KW-0808">Transferase</keyword>
<dbReference type="InterPro" id="IPR002020">
    <property type="entry name" value="Citrate_synthase"/>
</dbReference>
<dbReference type="PRINTS" id="PR00143">
    <property type="entry name" value="CITRTSNTHASE"/>
</dbReference>
<organism evidence="3 4">
    <name type="scientific">Raoultella planticola</name>
    <name type="common">Klebsiella planticola</name>
    <dbReference type="NCBI Taxonomy" id="575"/>
    <lineage>
        <taxon>Bacteria</taxon>
        <taxon>Pseudomonadati</taxon>
        <taxon>Pseudomonadota</taxon>
        <taxon>Gammaproteobacteria</taxon>
        <taxon>Enterobacterales</taxon>
        <taxon>Enterobacteriaceae</taxon>
        <taxon>Klebsiella/Raoultella group</taxon>
        <taxon>Raoultella</taxon>
    </lineage>
</organism>
<keyword evidence="3" id="KW-0012">Acyltransferase</keyword>
<protein>
    <recommendedName>
        <fullName evidence="2">citrate synthase (unknown stereospecificity)</fullName>
        <ecNumber evidence="2">2.3.3.16</ecNumber>
    </recommendedName>
</protein>
<dbReference type="UniPathway" id="UPA00223">
    <property type="reaction ID" value="UER00717"/>
</dbReference>
<dbReference type="PANTHER" id="PTHR42871:SF1">
    <property type="entry name" value="CITRATE SYNTHASE"/>
    <property type="match status" value="1"/>
</dbReference>
<accession>A0A485DCJ2</accession>
<reference evidence="3 4" key="1">
    <citation type="submission" date="2019-03" db="EMBL/GenBank/DDBJ databases">
        <authorList>
            <consortium name="Pathogen Informatics"/>
        </authorList>
    </citation>
    <scope>NUCLEOTIDE SEQUENCE [LARGE SCALE GENOMIC DNA]</scope>
    <source>
        <strain evidence="3 4">NCTC12998</strain>
    </source>
</reference>
<evidence type="ECO:0000256" key="1">
    <source>
        <dbReference type="ARBA" id="ARBA00004751"/>
    </source>
</evidence>
<dbReference type="GO" id="GO:0006099">
    <property type="term" value="P:tricarboxylic acid cycle"/>
    <property type="evidence" value="ECO:0007669"/>
    <property type="project" value="UniProtKB-UniPathway"/>
</dbReference>
<gene>
    <name evidence="3" type="primary">gltA_4</name>
    <name evidence="3" type="ORF">NCTC12998_07980</name>
</gene>
<dbReference type="Pfam" id="PF00285">
    <property type="entry name" value="Citrate_synt"/>
    <property type="match status" value="1"/>
</dbReference>
<dbReference type="EC" id="2.3.3.16" evidence="2"/>
<name>A0A485DCJ2_RAOPL</name>
<proteinExistence type="predicted"/>
<dbReference type="SUPFAM" id="SSF48256">
    <property type="entry name" value="Citrate synthase"/>
    <property type="match status" value="1"/>
</dbReference>
<comment type="pathway">
    <text evidence="1">Carbohydrate metabolism; tricarboxylic acid cycle; isocitrate from oxaloacetate: step 1/2.</text>
</comment>
<evidence type="ECO:0000256" key="2">
    <source>
        <dbReference type="ARBA" id="ARBA00012972"/>
    </source>
</evidence>